<dbReference type="InterPro" id="IPR000571">
    <property type="entry name" value="Znf_CCCH"/>
</dbReference>
<dbReference type="PROSITE" id="PS50089">
    <property type="entry name" value="ZF_RING_2"/>
    <property type="match status" value="1"/>
</dbReference>
<feature type="region of interest" description="Disordered" evidence="10">
    <location>
        <begin position="40"/>
        <end position="62"/>
    </location>
</feature>
<dbReference type="InterPro" id="IPR017907">
    <property type="entry name" value="Znf_RING_CS"/>
</dbReference>
<dbReference type="SMART" id="SM00356">
    <property type="entry name" value="ZnF_C3H1"/>
    <property type="match status" value="2"/>
</dbReference>
<dbReference type="Pfam" id="PF00642">
    <property type="entry name" value="zf-CCCH"/>
    <property type="match status" value="1"/>
</dbReference>
<dbReference type="PANTHER" id="PTHR11224">
    <property type="entry name" value="MAKORIN-RELATED"/>
    <property type="match status" value="1"/>
</dbReference>
<evidence type="ECO:0000256" key="8">
    <source>
        <dbReference type="ARBA" id="ARBA00022833"/>
    </source>
</evidence>
<dbReference type="SUPFAM" id="SSF90229">
    <property type="entry name" value="CCCH zinc finger"/>
    <property type="match status" value="1"/>
</dbReference>
<keyword evidence="5" id="KW-0677">Repeat</keyword>
<dbReference type="Gene3D" id="3.30.40.10">
    <property type="entry name" value="Zinc/RING finger domain, C3HC4 (zinc finger)"/>
    <property type="match status" value="1"/>
</dbReference>
<keyword evidence="3" id="KW-0808">Transferase</keyword>
<keyword evidence="7" id="KW-0833">Ubl conjugation pathway</keyword>
<dbReference type="PROSITE" id="PS00518">
    <property type="entry name" value="ZF_RING_1"/>
    <property type="match status" value="1"/>
</dbReference>
<organism evidence="13 14">
    <name type="scientific">Rhynchophorus ferrugineus</name>
    <name type="common">Red palm weevil</name>
    <name type="synonym">Curculio ferrugineus</name>
    <dbReference type="NCBI Taxonomy" id="354439"/>
    <lineage>
        <taxon>Eukaryota</taxon>
        <taxon>Metazoa</taxon>
        <taxon>Ecdysozoa</taxon>
        <taxon>Arthropoda</taxon>
        <taxon>Hexapoda</taxon>
        <taxon>Insecta</taxon>
        <taxon>Pterygota</taxon>
        <taxon>Neoptera</taxon>
        <taxon>Endopterygota</taxon>
        <taxon>Coleoptera</taxon>
        <taxon>Polyphaga</taxon>
        <taxon>Cucujiformia</taxon>
        <taxon>Curculionidae</taxon>
        <taxon>Dryophthorinae</taxon>
        <taxon>Rhynchophorus</taxon>
    </lineage>
</organism>
<dbReference type="PANTHER" id="PTHR11224:SF10">
    <property type="entry name" value="IP09428P-RELATED"/>
    <property type="match status" value="1"/>
</dbReference>
<feature type="domain" description="RING-type" evidence="11">
    <location>
        <begin position="84"/>
        <end position="138"/>
    </location>
</feature>
<proteinExistence type="predicted"/>
<dbReference type="SMART" id="SM00184">
    <property type="entry name" value="RING"/>
    <property type="match status" value="1"/>
</dbReference>
<keyword evidence="6 9" id="KW-0863">Zinc-finger</keyword>
<sequence length="284" mass="32940">MDIAAGCSRPGTSEDKKICNYYLRGWCKFGPRCRFHHVRPKTKTGGKTRKGASTSQSKYNKQYDAETREALELVRKAQSANKSCGICFDTVLEKEITREQLFGILPNCNHCYCFYCIKTWRQSKEFDFTVAKSCPECRISSDYVYPSRFWYDSKEEKEAFINNEKARIQRLHCKYFRRGNGRCPFGNTCLYLHALPDGTKKDVGPPKPRRKRPSTANQDIFFWMNGDSNDDILDLLGLELATQRLLSDINALRIYNSDDDYIYDGDEEYVDDDYVSLVDIPFLI</sequence>
<feature type="zinc finger region" description="C3H1-type" evidence="9">
    <location>
        <begin position="172"/>
        <end position="196"/>
    </location>
</feature>
<dbReference type="EC" id="2.3.2.27" evidence="2"/>
<dbReference type="Pfam" id="PF14608">
    <property type="entry name" value="zf-CCCH_2"/>
    <property type="match status" value="1"/>
</dbReference>
<evidence type="ECO:0000256" key="6">
    <source>
        <dbReference type="ARBA" id="ARBA00022771"/>
    </source>
</evidence>
<dbReference type="Gene3D" id="2.30.30.1190">
    <property type="match status" value="1"/>
</dbReference>
<evidence type="ECO:0000256" key="4">
    <source>
        <dbReference type="ARBA" id="ARBA00022723"/>
    </source>
</evidence>
<dbReference type="Proteomes" id="UP000625711">
    <property type="component" value="Unassembled WGS sequence"/>
</dbReference>
<dbReference type="OrthoDB" id="411372at2759"/>
<dbReference type="SUPFAM" id="SSF57850">
    <property type="entry name" value="RING/U-box"/>
    <property type="match status" value="1"/>
</dbReference>
<evidence type="ECO:0000313" key="13">
    <source>
        <dbReference type="EMBL" id="KAF7267770.1"/>
    </source>
</evidence>
<comment type="caution">
    <text evidence="13">The sequence shown here is derived from an EMBL/GenBank/DDBJ whole genome shotgun (WGS) entry which is preliminary data.</text>
</comment>
<evidence type="ECO:0000259" key="12">
    <source>
        <dbReference type="PROSITE" id="PS50103"/>
    </source>
</evidence>
<dbReference type="GO" id="GO:0000209">
    <property type="term" value="P:protein polyubiquitination"/>
    <property type="evidence" value="ECO:0007669"/>
    <property type="project" value="InterPro"/>
</dbReference>
<dbReference type="InterPro" id="IPR036855">
    <property type="entry name" value="Znf_CCCH_sf"/>
</dbReference>
<feature type="domain" description="C3H1-type" evidence="12">
    <location>
        <begin position="13"/>
        <end position="40"/>
    </location>
</feature>
<dbReference type="GO" id="GO:0008270">
    <property type="term" value="F:zinc ion binding"/>
    <property type="evidence" value="ECO:0007669"/>
    <property type="project" value="UniProtKB-KW"/>
</dbReference>
<dbReference type="EMBL" id="JAACXV010014387">
    <property type="protein sequence ID" value="KAF7267770.1"/>
    <property type="molecule type" value="Genomic_DNA"/>
</dbReference>
<comment type="catalytic activity">
    <reaction evidence="1">
        <text>S-ubiquitinyl-[E2 ubiquitin-conjugating enzyme]-L-cysteine + [acceptor protein]-L-lysine = [E2 ubiquitin-conjugating enzyme]-L-cysteine + N(6)-ubiquitinyl-[acceptor protein]-L-lysine.</text>
        <dbReference type="EC" id="2.3.2.27"/>
    </reaction>
</comment>
<keyword evidence="14" id="KW-1185">Reference proteome</keyword>
<feature type="zinc finger region" description="C3H1-type" evidence="9">
    <location>
        <begin position="13"/>
        <end position="40"/>
    </location>
</feature>
<evidence type="ECO:0000256" key="1">
    <source>
        <dbReference type="ARBA" id="ARBA00000900"/>
    </source>
</evidence>
<feature type="compositionally biased region" description="Basic residues" evidence="10">
    <location>
        <begin position="40"/>
        <end position="50"/>
    </location>
</feature>
<keyword evidence="4 9" id="KW-0479">Metal-binding</keyword>
<evidence type="ECO:0000259" key="11">
    <source>
        <dbReference type="PROSITE" id="PS50089"/>
    </source>
</evidence>
<evidence type="ECO:0000256" key="3">
    <source>
        <dbReference type="ARBA" id="ARBA00022679"/>
    </source>
</evidence>
<dbReference type="GO" id="GO:0061630">
    <property type="term" value="F:ubiquitin protein ligase activity"/>
    <property type="evidence" value="ECO:0007669"/>
    <property type="project" value="UniProtKB-EC"/>
</dbReference>
<evidence type="ECO:0000256" key="5">
    <source>
        <dbReference type="ARBA" id="ARBA00022737"/>
    </source>
</evidence>
<evidence type="ECO:0000256" key="10">
    <source>
        <dbReference type="SAM" id="MobiDB-lite"/>
    </source>
</evidence>
<gene>
    <name evidence="13" type="ORF">GWI33_019007</name>
</gene>
<reference evidence="13" key="1">
    <citation type="submission" date="2020-08" db="EMBL/GenBank/DDBJ databases">
        <title>Genome sequencing and assembly of the red palm weevil Rhynchophorus ferrugineus.</title>
        <authorList>
            <person name="Dias G.B."/>
            <person name="Bergman C.M."/>
            <person name="Manee M."/>
        </authorList>
    </citation>
    <scope>NUCLEOTIDE SEQUENCE</scope>
    <source>
        <strain evidence="13">AA-2017</strain>
        <tissue evidence="13">Whole larva</tissue>
    </source>
</reference>
<dbReference type="PROSITE" id="PS50103">
    <property type="entry name" value="ZF_C3H1"/>
    <property type="match status" value="2"/>
</dbReference>
<dbReference type="InterPro" id="IPR001841">
    <property type="entry name" value="Znf_RING"/>
</dbReference>
<keyword evidence="8 9" id="KW-0862">Zinc</keyword>
<evidence type="ECO:0000256" key="9">
    <source>
        <dbReference type="PROSITE-ProRule" id="PRU00723"/>
    </source>
</evidence>
<dbReference type="FunFam" id="3.30.40.10:FF:000117">
    <property type="entry name" value="Probable E3 ubiquitin-protein ligase makorin-1"/>
    <property type="match status" value="1"/>
</dbReference>
<dbReference type="AlphaFoldDB" id="A0A834HSI2"/>
<evidence type="ECO:0000256" key="7">
    <source>
        <dbReference type="ARBA" id="ARBA00022786"/>
    </source>
</evidence>
<name>A0A834HSI2_RHYFE</name>
<protein>
    <recommendedName>
        <fullName evidence="2">RING-type E3 ubiquitin transferase</fullName>
        <ecNumber evidence="2">2.3.2.27</ecNumber>
    </recommendedName>
</protein>
<accession>A0A834HSI2</accession>
<evidence type="ECO:0000256" key="2">
    <source>
        <dbReference type="ARBA" id="ARBA00012483"/>
    </source>
</evidence>
<dbReference type="InterPro" id="IPR045072">
    <property type="entry name" value="MKRN-like"/>
</dbReference>
<evidence type="ECO:0000313" key="14">
    <source>
        <dbReference type="Proteomes" id="UP000625711"/>
    </source>
</evidence>
<feature type="domain" description="C3H1-type" evidence="12">
    <location>
        <begin position="172"/>
        <end position="196"/>
    </location>
</feature>
<dbReference type="InterPro" id="IPR013083">
    <property type="entry name" value="Znf_RING/FYVE/PHD"/>
</dbReference>